<evidence type="ECO:0000313" key="3">
    <source>
        <dbReference type="Proteomes" id="UP000198755"/>
    </source>
</evidence>
<dbReference type="InterPro" id="IPR000089">
    <property type="entry name" value="Biotin_lipoyl"/>
</dbReference>
<accession>A0A1I4CM26</accession>
<protein>
    <submittedName>
        <fullName evidence="2">Biotin-requiring enzyme</fullName>
    </submittedName>
</protein>
<dbReference type="OrthoDB" id="7363068at2"/>
<dbReference type="SUPFAM" id="SSF51230">
    <property type="entry name" value="Single hybrid motif"/>
    <property type="match status" value="1"/>
</dbReference>
<dbReference type="Pfam" id="PF00364">
    <property type="entry name" value="Biotin_lipoyl"/>
    <property type="match status" value="1"/>
</dbReference>
<dbReference type="STRING" id="1612308.SAMN05444581_12413"/>
<dbReference type="EMBL" id="FOSN01000024">
    <property type="protein sequence ID" value="SFK81710.1"/>
    <property type="molecule type" value="Genomic_DNA"/>
</dbReference>
<organism evidence="2 3">
    <name type="scientific">Methylocapsa palsarum</name>
    <dbReference type="NCBI Taxonomy" id="1612308"/>
    <lineage>
        <taxon>Bacteria</taxon>
        <taxon>Pseudomonadati</taxon>
        <taxon>Pseudomonadota</taxon>
        <taxon>Alphaproteobacteria</taxon>
        <taxon>Hyphomicrobiales</taxon>
        <taxon>Beijerinckiaceae</taxon>
        <taxon>Methylocapsa</taxon>
    </lineage>
</organism>
<gene>
    <name evidence="2" type="ORF">SAMN05444581_12413</name>
</gene>
<evidence type="ECO:0000313" key="2">
    <source>
        <dbReference type="EMBL" id="SFK81710.1"/>
    </source>
</evidence>
<feature type="domain" description="Lipoyl-binding" evidence="1">
    <location>
        <begin position="18"/>
        <end position="77"/>
    </location>
</feature>
<sequence length="79" mass="8228">MADVKLDEGLWRSGMLPEGVVEKWFVADGAVVSAGDAMAQVRIEGALHDIIAPTGGKVRIVASSNALIEPGSLLAQLID</sequence>
<dbReference type="Proteomes" id="UP000198755">
    <property type="component" value="Unassembled WGS sequence"/>
</dbReference>
<evidence type="ECO:0000259" key="1">
    <source>
        <dbReference type="Pfam" id="PF00364"/>
    </source>
</evidence>
<name>A0A1I4CM26_9HYPH</name>
<proteinExistence type="predicted"/>
<reference evidence="2 3" key="1">
    <citation type="submission" date="2016-10" db="EMBL/GenBank/DDBJ databases">
        <authorList>
            <person name="de Groot N.N."/>
        </authorList>
    </citation>
    <scope>NUCLEOTIDE SEQUENCE [LARGE SCALE GENOMIC DNA]</scope>
    <source>
        <strain evidence="2 3">NE2</strain>
    </source>
</reference>
<keyword evidence="3" id="KW-1185">Reference proteome</keyword>
<dbReference type="RefSeq" id="WP_091686179.1">
    <property type="nucleotide sequence ID" value="NZ_FOSN01000024.1"/>
</dbReference>
<dbReference type="Gene3D" id="2.40.50.100">
    <property type="match status" value="1"/>
</dbReference>
<dbReference type="InterPro" id="IPR011053">
    <property type="entry name" value="Single_hybrid_motif"/>
</dbReference>
<dbReference type="AlphaFoldDB" id="A0A1I4CM26"/>